<name>A0ABU1N930_9BURK</name>
<feature type="compositionally biased region" description="Basic residues" evidence="1">
    <location>
        <begin position="12"/>
        <end position="21"/>
    </location>
</feature>
<protein>
    <submittedName>
        <fullName evidence="2">Uncharacterized protein</fullName>
    </submittedName>
</protein>
<evidence type="ECO:0000256" key="1">
    <source>
        <dbReference type="SAM" id="MobiDB-lite"/>
    </source>
</evidence>
<reference evidence="2 3" key="1">
    <citation type="submission" date="2023-07" db="EMBL/GenBank/DDBJ databases">
        <title>Sorghum-associated microbial communities from plants grown in Nebraska, USA.</title>
        <authorList>
            <person name="Schachtman D."/>
        </authorList>
    </citation>
    <scope>NUCLEOTIDE SEQUENCE [LARGE SCALE GENOMIC DNA]</scope>
    <source>
        <strain evidence="2 3">DS1781</strain>
    </source>
</reference>
<dbReference type="Proteomes" id="UP001184230">
    <property type="component" value="Unassembled WGS sequence"/>
</dbReference>
<feature type="region of interest" description="Disordered" evidence="1">
    <location>
        <begin position="1"/>
        <end position="55"/>
    </location>
</feature>
<evidence type="ECO:0000313" key="3">
    <source>
        <dbReference type="Proteomes" id="UP001184230"/>
    </source>
</evidence>
<organism evidence="2 3">
    <name type="scientific">Variovorax soli</name>
    <dbReference type="NCBI Taxonomy" id="376815"/>
    <lineage>
        <taxon>Bacteria</taxon>
        <taxon>Pseudomonadati</taxon>
        <taxon>Pseudomonadota</taxon>
        <taxon>Betaproteobacteria</taxon>
        <taxon>Burkholderiales</taxon>
        <taxon>Comamonadaceae</taxon>
        <taxon>Variovorax</taxon>
    </lineage>
</organism>
<sequence length="55" mass="5840">MHFPGPEPRALAIRHGRRKPFAGKDIAPACKIRQDARAAADDDAARPSSTAGKTS</sequence>
<accession>A0ABU1N930</accession>
<evidence type="ECO:0000313" key="2">
    <source>
        <dbReference type="EMBL" id="MDR6534950.1"/>
    </source>
</evidence>
<keyword evidence="3" id="KW-1185">Reference proteome</keyword>
<gene>
    <name evidence="2" type="ORF">J2739_000710</name>
</gene>
<proteinExistence type="predicted"/>
<dbReference type="EMBL" id="JAVDRF010000001">
    <property type="protein sequence ID" value="MDR6534950.1"/>
    <property type="molecule type" value="Genomic_DNA"/>
</dbReference>
<comment type="caution">
    <text evidence="2">The sequence shown here is derived from an EMBL/GenBank/DDBJ whole genome shotgun (WGS) entry which is preliminary data.</text>
</comment>
<feature type="compositionally biased region" description="Basic and acidic residues" evidence="1">
    <location>
        <begin position="32"/>
        <end position="45"/>
    </location>
</feature>